<evidence type="ECO:0000256" key="6">
    <source>
        <dbReference type="ARBA" id="ARBA00023146"/>
    </source>
</evidence>
<dbReference type="Pfam" id="PF03485">
    <property type="entry name" value="Arg_tRNA_synt_N"/>
    <property type="match status" value="1"/>
</dbReference>
<dbReference type="InterPro" id="IPR005148">
    <property type="entry name" value="Arg-tRNA-synth_N"/>
</dbReference>
<dbReference type="PANTHER" id="PTHR11956">
    <property type="entry name" value="ARGINYL-TRNA SYNTHETASE"/>
    <property type="match status" value="1"/>
</dbReference>
<protein>
    <recommendedName>
        <fullName evidence="8">Arginine--tRNA ligase</fullName>
        <ecNumber evidence="8">6.1.1.19</ecNumber>
    </recommendedName>
    <alternativeName>
        <fullName evidence="8">Arginyl-tRNA synthetase</fullName>
        <shortName evidence="8">ArgRS</shortName>
    </alternativeName>
</protein>
<dbReference type="InterPro" id="IPR008909">
    <property type="entry name" value="DALR_anticod-bd"/>
</dbReference>
<evidence type="ECO:0000256" key="2">
    <source>
        <dbReference type="ARBA" id="ARBA00022598"/>
    </source>
</evidence>
<dbReference type="GO" id="GO:0006420">
    <property type="term" value="P:arginyl-tRNA aminoacylation"/>
    <property type="evidence" value="ECO:0007669"/>
    <property type="project" value="UniProtKB-UniRule"/>
</dbReference>
<comment type="caution">
    <text evidence="12">The sequence shown here is derived from an EMBL/GenBank/DDBJ whole genome shotgun (WGS) entry which is preliminary data.</text>
</comment>
<dbReference type="SMART" id="SM01016">
    <property type="entry name" value="Arg_tRNA_synt_N"/>
    <property type="match status" value="1"/>
</dbReference>
<comment type="catalytic activity">
    <reaction evidence="7 8">
        <text>tRNA(Arg) + L-arginine + ATP = L-arginyl-tRNA(Arg) + AMP + diphosphate</text>
        <dbReference type="Rhea" id="RHEA:20301"/>
        <dbReference type="Rhea" id="RHEA-COMP:9658"/>
        <dbReference type="Rhea" id="RHEA-COMP:9673"/>
        <dbReference type="ChEBI" id="CHEBI:30616"/>
        <dbReference type="ChEBI" id="CHEBI:32682"/>
        <dbReference type="ChEBI" id="CHEBI:33019"/>
        <dbReference type="ChEBI" id="CHEBI:78442"/>
        <dbReference type="ChEBI" id="CHEBI:78513"/>
        <dbReference type="ChEBI" id="CHEBI:456215"/>
        <dbReference type="EC" id="6.1.1.19"/>
    </reaction>
</comment>
<accession>A0A2M8LHG7</accession>
<dbReference type="GO" id="GO:0005737">
    <property type="term" value="C:cytoplasm"/>
    <property type="evidence" value="ECO:0007669"/>
    <property type="project" value="UniProtKB-SubCell"/>
</dbReference>
<dbReference type="Pfam" id="PF05746">
    <property type="entry name" value="DALR_1"/>
    <property type="match status" value="1"/>
</dbReference>
<keyword evidence="3 8" id="KW-0547">Nucleotide-binding</keyword>
<evidence type="ECO:0000256" key="4">
    <source>
        <dbReference type="ARBA" id="ARBA00022840"/>
    </source>
</evidence>
<feature type="domain" description="DALR anticodon binding" evidence="10">
    <location>
        <begin position="454"/>
        <end position="568"/>
    </location>
</feature>
<dbReference type="Pfam" id="PF00750">
    <property type="entry name" value="tRNA-synt_1d"/>
    <property type="match status" value="1"/>
</dbReference>
<evidence type="ECO:0000313" key="13">
    <source>
        <dbReference type="Proteomes" id="UP000231436"/>
    </source>
</evidence>
<feature type="domain" description="Arginyl tRNA synthetase N-terminal" evidence="11">
    <location>
        <begin position="5"/>
        <end position="87"/>
    </location>
</feature>
<evidence type="ECO:0000256" key="3">
    <source>
        <dbReference type="ARBA" id="ARBA00022741"/>
    </source>
</evidence>
<organism evidence="12 13">
    <name type="scientific">Candidatus Uhrbacteria bacterium CG10_big_fil_rev_8_21_14_0_10_48_16</name>
    <dbReference type="NCBI Taxonomy" id="1975038"/>
    <lineage>
        <taxon>Bacteria</taxon>
        <taxon>Candidatus Uhriibacteriota</taxon>
    </lineage>
</organism>
<keyword evidence="8" id="KW-0963">Cytoplasm</keyword>
<comment type="caution">
    <text evidence="8">Lacks conserved residue(s) required for the propagation of feature annotation.</text>
</comment>
<evidence type="ECO:0000256" key="5">
    <source>
        <dbReference type="ARBA" id="ARBA00022917"/>
    </source>
</evidence>
<dbReference type="Gene3D" id="3.30.1360.70">
    <property type="entry name" value="Arginyl tRNA synthetase N-terminal domain"/>
    <property type="match status" value="1"/>
</dbReference>
<dbReference type="InterPro" id="IPR014729">
    <property type="entry name" value="Rossmann-like_a/b/a_fold"/>
</dbReference>
<evidence type="ECO:0000259" key="10">
    <source>
        <dbReference type="SMART" id="SM00836"/>
    </source>
</evidence>
<evidence type="ECO:0000256" key="1">
    <source>
        <dbReference type="ARBA" id="ARBA00005594"/>
    </source>
</evidence>
<keyword evidence="2 8" id="KW-0436">Ligase</keyword>
<dbReference type="PANTHER" id="PTHR11956:SF5">
    <property type="entry name" value="ARGININE--TRNA LIGASE, CYTOPLASMIC"/>
    <property type="match status" value="1"/>
</dbReference>
<dbReference type="SUPFAM" id="SSF52374">
    <property type="entry name" value="Nucleotidylyl transferase"/>
    <property type="match status" value="1"/>
</dbReference>
<dbReference type="InterPro" id="IPR036695">
    <property type="entry name" value="Arg-tRNA-synth_N_sf"/>
</dbReference>
<evidence type="ECO:0000256" key="8">
    <source>
        <dbReference type="HAMAP-Rule" id="MF_00123"/>
    </source>
</evidence>
<comment type="subunit">
    <text evidence="8">Monomer.</text>
</comment>
<dbReference type="GO" id="GO:0005524">
    <property type="term" value="F:ATP binding"/>
    <property type="evidence" value="ECO:0007669"/>
    <property type="project" value="UniProtKB-UniRule"/>
</dbReference>
<dbReference type="InterPro" id="IPR001278">
    <property type="entry name" value="Arg-tRNA-ligase"/>
</dbReference>
<dbReference type="EC" id="6.1.1.19" evidence="8"/>
<evidence type="ECO:0000256" key="7">
    <source>
        <dbReference type="ARBA" id="ARBA00049339"/>
    </source>
</evidence>
<dbReference type="Gene3D" id="1.10.730.10">
    <property type="entry name" value="Isoleucyl-tRNA Synthetase, Domain 1"/>
    <property type="match status" value="1"/>
</dbReference>
<dbReference type="HAMAP" id="MF_00123">
    <property type="entry name" value="Arg_tRNA_synth"/>
    <property type="match status" value="1"/>
</dbReference>
<proteinExistence type="inferred from homology"/>
<dbReference type="NCBIfam" id="TIGR00456">
    <property type="entry name" value="argS"/>
    <property type="match status" value="1"/>
</dbReference>
<dbReference type="PRINTS" id="PR01038">
    <property type="entry name" value="TRNASYNTHARG"/>
</dbReference>
<keyword evidence="5 8" id="KW-0648">Protein biosynthesis</keyword>
<evidence type="ECO:0000256" key="9">
    <source>
        <dbReference type="RuleBase" id="RU363038"/>
    </source>
</evidence>
<dbReference type="SUPFAM" id="SSF55190">
    <property type="entry name" value="Arginyl-tRNA synthetase (ArgRS), N-terminal 'additional' domain"/>
    <property type="match status" value="1"/>
</dbReference>
<comment type="subcellular location">
    <subcellularLocation>
        <location evidence="8">Cytoplasm</location>
    </subcellularLocation>
</comment>
<dbReference type="SMART" id="SM00836">
    <property type="entry name" value="DALR_1"/>
    <property type="match status" value="1"/>
</dbReference>
<dbReference type="Proteomes" id="UP000231436">
    <property type="component" value="Unassembled WGS sequence"/>
</dbReference>
<dbReference type="SUPFAM" id="SSF47323">
    <property type="entry name" value="Anticodon-binding domain of a subclass of class I aminoacyl-tRNA synthetases"/>
    <property type="match status" value="1"/>
</dbReference>
<evidence type="ECO:0000259" key="11">
    <source>
        <dbReference type="SMART" id="SM01016"/>
    </source>
</evidence>
<keyword evidence="6 8" id="KW-0030">Aminoacyl-tRNA synthetase</keyword>
<dbReference type="FunFam" id="1.10.730.10:FF:000006">
    <property type="entry name" value="Arginyl-tRNA synthetase 2, mitochondrial"/>
    <property type="match status" value="1"/>
</dbReference>
<name>A0A2M8LHG7_9BACT</name>
<sequence length="568" mass="64445">MYVIQDAKTQVLQAIKQAAPHGFVPVLEDFEIPPDAQMGDLAFPCFTLASKLKRNPNEIAVELSASIGPKGYIAKVKAVGPYVNFTYDTRALGEAVMKEMHELGDEYGTSDVGEDKRIMVEFANLNSHKDVHIGHLRNLFVGQTAVNLLKAGGYDVVPVAYINDLGLHVAKSVWCMKTYHEGEEVSEADRIGFLRDVYVEATTKIKEQPSFSVQVSEVFQHLEDQRGDEIALWKETRGWSIEYLKQVYEELGLTLDHWYFESEVIGKTKKIIDDLIKKEIVKQSEGAWIVDLEDQNLGVNLLIKSDGRLLYNAKDLGLALKKEEDYHPTRSIYVVDERQSHALQQLFATLELMGFERELQHLSYEFVTLEGGAMAARTGNVIRYEDLRDELFEEARRETHARHEDWSEKKIDKVVRAVAFSAMRFGMLKQDNGKKIVFNLKDALSFEGYTGPYLLYMYARIQSLLKKAGRKKPSWSAETLTSASEHQLIMMLATYPEVLFDTIQKLQPAILSQFLFQLAKAFSEFYAGEPILQQEGRDLSERLALIRSVGDLLQHGLGILGIETVDEM</sequence>
<reference evidence="13" key="1">
    <citation type="submission" date="2017-09" db="EMBL/GenBank/DDBJ databases">
        <title>Depth-based differentiation of microbial function through sediment-hosted aquifers and enrichment of novel symbionts in the deep terrestrial subsurface.</title>
        <authorList>
            <person name="Probst A.J."/>
            <person name="Ladd B."/>
            <person name="Jarett J.K."/>
            <person name="Geller-Mcgrath D.E."/>
            <person name="Sieber C.M.K."/>
            <person name="Emerson J.B."/>
            <person name="Anantharaman K."/>
            <person name="Thomas B.C."/>
            <person name="Malmstrom R."/>
            <person name="Stieglmeier M."/>
            <person name="Klingl A."/>
            <person name="Woyke T."/>
            <person name="Ryan C.M."/>
            <person name="Banfield J.F."/>
        </authorList>
    </citation>
    <scope>NUCLEOTIDE SEQUENCE [LARGE SCALE GENOMIC DNA]</scope>
</reference>
<comment type="similarity">
    <text evidence="1 8 9">Belongs to the class-I aminoacyl-tRNA synthetase family.</text>
</comment>
<dbReference type="InterPro" id="IPR009080">
    <property type="entry name" value="tRNAsynth_Ia_anticodon-bd"/>
</dbReference>
<dbReference type="EMBL" id="PFEU01000008">
    <property type="protein sequence ID" value="PJE76882.1"/>
    <property type="molecule type" value="Genomic_DNA"/>
</dbReference>
<gene>
    <name evidence="8 12" type="primary">argS</name>
    <name evidence="12" type="ORF">COV05_01655</name>
</gene>
<dbReference type="Gene3D" id="3.40.50.620">
    <property type="entry name" value="HUPs"/>
    <property type="match status" value="1"/>
</dbReference>
<keyword evidence="4 8" id="KW-0067">ATP-binding</keyword>
<dbReference type="AlphaFoldDB" id="A0A2M8LHG7"/>
<evidence type="ECO:0000313" key="12">
    <source>
        <dbReference type="EMBL" id="PJE76882.1"/>
    </source>
</evidence>
<dbReference type="GO" id="GO:0004814">
    <property type="term" value="F:arginine-tRNA ligase activity"/>
    <property type="evidence" value="ECO:0007669"/>
    <property type="project" value="UniProtKB-UniRule"/>
</dbReference>
<dbReference type="InterPro" id="IPR035684">
    <property type="entry name" value="ArgRS_core"/>
</dbReference>